<name>K2R7N3_MACPH</name>
<evidence type="ECO:0000256" key="1">
    <source>
        <dbReference type="SAM" id="MobiDB-lite"/>
    </source>
</evidence>
<evidence type="ECO:0000313" key="2">
    <source>
        <dbReference type="EMBL" id="EKG18386.1"/>
    </source>
</evidence>
<organism evidence="2 3">
    <name type="scientific">Macrophomina phaseolina (strain MS6)</name>
    <name type="common">Charcoal rot fungus</name>
    <dbReference type="NCBI Taxonomy" id="1126212"/>
    <lineage>
        <taxon>Eukaryota</taxon>
        <taxon>Fungi</taxon>
        <taxon>Dikarya</taxon>
        <taxon>Ascomycota</taxon>
        <taxon>Pezizomycotina</taxon>
        <taxon>Dothideomycetes</taxon>
        <taxon>Dothideomycetes incertae sedis</taxon>
        <taxon>Botryosphaeriales</taxon>
        <taxon>Botryosphaeriaceae</taxon>
        <taxon>Macrophomina</taxon>
    </lineage>
</organism>
<dbReference type="AlphaFoldDB" id="K2R7N3"/>
<dbReference type="Proteomes" id="UP000007129">
    <property type="component" value="Unassembled WGS sequence"/>
</dbReference>
<feature type="non-terminal residue" evidence="2">
    <location>
        <position position="68"/>
    </location>
</feature>
<proteinExistence type="predicted"/>
<sequence>MLLYTAKLIIDIDTEANPEHRDVPSVGRRDHPSFDGRRFRDPLVANTRTRVGFLVAGGQSHLPESTTK</sequence>
<dbReference type="InParanoid" id="K2R7N3"/>
<feature type="region of interest" description="Disordered" evidence="1">
    <location>
        <begin position="18"/>
        <end position="40"/>
    </location>
</feature>
<dbReference type="EMBL" id="AHHD01000208">
    <property type="protein sequence ID" value="EKG18386.1"/>
    <property type="molecule type" value="Genomic_DNA"/>
</dbReference>
<dbReference type="HOGENOM" id="CLU_2800953_0_0_1"/>
<evidence type="ECO:0000313" key="3">
    <source>
        <dbReference type="Proteomes" id="UP000007129"/>
    </source>
</evidence>
<protein>
    <submittedName>
        <fullName evidence="2">Uncharacterized protein</fullName>
    </submittedName>
</protein>
<comment type="caution">
    <text evidence="2">The sequence shown here is derived from an EMBL/GenBank/DDBJ whole genome shotgun (WGS) entry which is preliminary data.</text>
</comment>
<gene>
    <name evidence="2" type="ORF">MPH_04387</name>
</gene>
<reference evidence="2 3" key="1">
    <citation type="journal article" date="2012" name="BMC Genomics">
        <title>Tools to kill: Genome of one of the most destructive plant pathogenic fungi Macrophomina phaseolina.</title>
        <authorList>
            <person name="Islam M.S."/>
            <person name="Haque M.S."/>
            <person name="Islam M.M."/>
            <person name="Emdad E.M."/>
            <person name="Halim A."/>
            <person name="Hossen Q.M.M."/>
            <person name="Hossain M.Z."/>
            <person name="Ahmed B."/>
            <person name="Rahim S."/>
            <person name="Rahman M.S."/>
            <person name="Alam M.M."/>
            <person name="Hou S."/>
            <person name="Wan X."/>
            <person name="Saito J.A."/>
            <person name="Alam M."/>
        </authorList>
    </citation>
    <scope>NUCLEOTIDE SEQUENCE [LARGE SCALE GENOMIC DNA]</scope>
    <source>
        <strain evidence="2 3">MS6</strain>
    </source>
</reference>
<dbReference type="VEuPathDB" id="FungiDB:MPH_04387"/>
<accession>K2R7N3</accession>